<accession>C7N5P7</accession>
<evidence type="ECO:0000256" key="2">
    <source>
        <dbReference type="ARBA" id="ARBA00022525"/>
    </source>
</evidence>
<proteinExistence type="predicted"/>
<keyword evidence="4" id="KW-0572">Peptidoglycan-anchor</keyword>
<feature type="compositionally biased region" description="Basic and acidic residues" evidence="5">
    <location>
        <begin position="1494"/>
        <end position="1506"/>
    </location>
</feature>
<dbReference type="Proteomes" id="UP000002026">
    <property type="component" value="Chromosome"/>
</dbReference>
<dbReference type="Gene3D" id="2.60.40.10">
    <property type="entry name" value="Immunoglobulins"/>
    <property type="match status" value="1"/>
</dbReference>
<keyword evidence="6" id="KW-0472">Membrane</keyword>
<evidence type="ECO:0000256" key="4">
    <source>
        <dbReference type="ARBA" id="ARBA00023088"/>
    </source>
</evidence>
<dbReference type="InterPro" id="IPR008966">
    <property type="entry name" value="Adhesion_dom_sf"/>
</dbReference>
<evidence type="ECO:0000256" key="3">
    <source>
        <dbReference type="ARBA" id="ARBA00022729"/>
    </source>
</evidence>
<feature type="chain" id="PRO_5002980581" evidence="7">
    <location>
        <begin position="33"/>
        <end position="1562"/>
    </location>
</feature>
<dbReference type="GO" id="GO:0005975">
    <property type="term" value="P:carbohydrate metabolic process"/>
    <property type="evidence" value="ECO:0007669"/>
    <property type="project" value="UniProtKB-ARBA"/>
</dbReference>
<keyword evidence="9" id="KW-0176">Collagen</keyword>
<feature type="region of interest" description="Disordered" evidence="5">
    <location>
        <begin position="52"/>
        <end position="139"/>
    </location>
</feature>
<feature type="compositionally biased region" description="Low complexity" evidence="5">
    <location>
        <begin position="93"/>
        <end position="107"/>
    </location>
</feature>
<dbReference type="InterPro" id="IPR013783">
    <property type="entry name" value="Ig-like_fold"/>
</dbReference>
<dbReference type="Gene3D" id="2.60.40.1140">
    <property type="entry name" value="Collagen-binding surface protein Cna, B-type domain"/>
    <property type="match status" value="4"/>
</dbReference>
<keyword evidence="6" id="KW-0812">Transmembrane</keyword>
<evidence type="ECO:0000256" key="5">
    <source>
        <dbReference type="SAM" id="MobiDB-lite"/>
    </source>
</evidence>
<dbReference type="Gene3D" id="2.60.40.740">
    <property type="match status" value="1"/>
</dbReference>
<dbReference type="InterPro" id="IPR041033">
    <property type="entry name" value="SpaA_PFL_dom_1"/>
</dbReference>
<evidence type="ECO:0000313" key="9">
    <source>
        <dbReference type="EMBL" id="ACV22232.1"/>
    </source>
</evidence>
<feature type="compositionally biased region" description="Low complexity" evidence="5">
    <location>
        <begin position="1518"/>
        <end position="1527"/>
    </location>
</feature>
<feature type="signal peptide" evidence="7">
    <location>
        <begin position="1"/>
        <end position="32"/>
    </location>
</feature>
<dbReference type="InterPro" id="IPR008454">
    <property type="entry name" value="Collagen-bd_Cna-like_B-typ_dom"/>
</dbReference>
<dbReference type="Pfam" id="PF17802">
    <property type="entry name" value="SpaA"/>
    <property type="match status" value="1"/>
</dbReference>
<protein>
    <submittedName>
        <fullName evidence="9">Putative collagen-binding protein</fullName>
    </submittedName>
</protein>
<evidence type="ECO:0000259" key="8">
    <source>
        <dbReference type="PROSITE" id="PS50847"/>
    </source>
</evidence>
<dbReference type="RefSeq" id="WP_012798335.1">
    <property type="nucleotide sequence ID" value="NC_013165.1"/>
</dbReference>
<dbReference type="SUPFAM" id="SSF49401">
    <property type="entry name" value="Bacterial adhesins"/>
    <property type="match status" value="1"/>
</dbReference>
<name>C7N5P7_SLAHD</name>
<dbReference type="EMBL" id="CP001684">
    <property type="protein sequence ID" value="ACV22232.1"/>
    <property type="molecule type" value="Genomic_DNA"/>
</dbReference>
<gene>
    <name evidence="9" type="ordered locus">Shel_12040</name>
</gene>
<dbReference type="InterPro" id="IPR019931">
    <property type="entry name" value="LPXTG_anchor"/>
</dbReference>
<feature type="transmembrane region" description="Helical" evidence="6">
    <location>
        <begin position="1533"/>
        <end position="1554"/>
    </location>
</feature>
<dbReference type="HOGENOM" id="CLU_245867_0_0_11"/>
<dbReference type="CDD" id="cd00222">
    <property type="entry name" value="CollagenBindB"/>
    <property type="match status" value="4"/>
</dbReference>
<dbReference type="SUPFAM" id="SSF49478">
    <property type="entry name" value="Cna protein B-type domain"/>
    <property type="match status" value="4"/>
</dbReference>
<reference evidence="9 10" key="1">
    <citation type="journal article" date="2009" name="Stand. Genomic Sci.">
        <title>Complete genome sequence of Slackia heliotrinireducens type strain (RHS 1).</title>
        <authorList>
            <person name="Pukall R."/>
            <person name="Lapidus A."/>
            <person name="Nolan M."/>
            <person name="Copeland A."/>
            <person name="Glavina Del Rio T."/>
            <person name="Lucas S."/>
            <person name="Chen F."/>
            <person name="Tice H."/>
            <person name="Cheng J.F."/>
            <person name="Chertkov O."/>
            <person name="Bruce D."/>
            <person name="Goodwin L."/>
            <person name="Kuske C."/>
            <person name="Brettin T."/>
            <person name="Detter J.C."/>
            <person name="Han C."/>
            <person name="Pitluck S."/>
            <person name="Pati A."/>
            <person name="Mavrommatis K."/>
            <person name="Ivanova N."/>
            <person name="Ovchinnikova G."/>
            <person name="Chen A."/>
            <person name="Palaniappan K."/>
            <person name="Schneider S."/>
            <person name="Rohde M."/>
            <person name="Chain P."/>
            <person name="D'haeseleer P."/>
            <person name="Goker M."/>
            <person name="Bristow J."/>
            <person name="Eisen J.A."/>
            <person name="Markowitz V."/>
            <person name="Kyrpides N.C."/>
            <person name="Klenk H.P."/>
            <person name="Hugenholtz P."/>
        </authorList>
    </citation>
    <scope>NUCLEOTIDE SEQUENCE [LARGE SCALE GENOMIC DNA]</scope>
    <source>
        <strain evidence="10">ATCC 29202 / DSM 20476 / NCTC 11029 / RHS 1</strain>
    </source>
</reference>
<dbReference type="STRING" id="471855.Shel_12040"/>
<keyword evidence="1" id="KW-0134">Cell wall</keyword>
<feature type="region of interest" description="Disordered" evidence="5">
    <location>
        <begin position="1488"/>
        <end position="1530"/>
    </location>
</feature>
<keyword evidence="10" id="KW-1185">Reference proteome</keyword>
<evidence type="ECO:0000313" key="10">
    <source>
        <dbReference type="Proteomes" id="UP000002026"/>
    </source>
</evidence>
<dbReference type="eggNOG" id="COG4932">
    <property type="taxonomic scope" value="Bacteria"/>
</dbReference>
<keyword evidence="3 7" id="KW-0732">Signal</keyword>
<keyword evidence="6" id="KW-1133">Transmembrane helix</keyword>
<organism evidence="9 10">
    <name type="scientific">Slackia heliotrinireducens (strain ATCC 29202 / DSM 20476 / NCTC 11029 / RHS 1)</name>
    <name type="common">Peptococcus heliotrinreducens</name>
    <dbReference type="NCBI Taxonomy" id="471855"/>
    <lineage>
        <taxon>Bacteria</taxon>
        <taxon>Bacillati</taxon>
        <taxon>Actinomycetota</taxon>
        <taxon>Coriobacteriia</taxon>
        <taxon>Eggerthellales</taxon>
        <taxon>Eggerthellaceae</taxon>
        <taxon>Slackia</taxon>
    </lineage>
</organism>
<evidence type="ECO:0000256" key="6">
    <source>
        <dbReference type="SAM" id="Phobius"/>
    </source>
</evidence>
<feature type="compositionally biased region" description="Acidic residues" evidence="5">
    <location>
        <begin position="54"/>
        <end position="63"/>
    </location>
</feature>
<dbReference type="Pfam" id="PF05738">
    <property type="entry name" value="Cna_B"/>
    <property type="match status" value="4"/>
</dbReference>
<feature type="domain" description="Gram-positive cocci surface proteins LPxTG" evidence="8">
    <location>
        <begin position="1525"/>
        <end position="1562"/>
    </location>
</feature>
<dbReference type="PROSITE" id="PS50847">
    <property type="entry name" value="GRAM_POS_ANCHORING"/>
    <property type="match status" value="1"/>
</dbReference>
<evidence type="ECO:0000256" key="1">
    <source>
        <dbReference type="ARBA" id="ARBA00022512"/>
    </source>
</evidence>
<keyword evidence="2" id="KW-0964">Secreted</keyword>
<dbReference type="KEGG" id="shi:Shel_12040"/>
<sequence>MDVSKRTLNIVSILMSFLLVLNCFGATGIAFAEDGDVDAVGAAEEQTVAALADGEAESAEEPQVEASDPAVGEDPATEQEPSAQTEGFETVQAPRAQEATDTAAAEAVEPQPDQEVQPLAEPETEAEATRANAGDVRSQTSTDLENFLVNVTIDAPTDDNGAYIIKPNSTYEIEMRFAENEDLQFDDDAVLTYDFPAGMAVADAAATTFSIAVTDSTGTATVEGNTFEIVDGQLRVRFNQSDPNFDKLSATSNVKFDINVASTFEQVEGQLEFAPSIIKDFVFDTTADVTIDKSVVYDADSDTARYTLRIASTGTNENVVIEDRLTGTALVFNQDVSVVSSVAGALSVTPDYGSVPNGFRVEIPSMVDGEELTLTYTAAVDNTKITANGTVAQTNNTATVDTDQIPDPKSDSADFSGQVKFNRIDKEPAGKPVQIGEGLYEQTWTITVNGDHKMPMGGTYISDWIVQNSRPFMQFTGDGISVAVTMENGTTETRNVTWDDLRLYTSEYGTYGWGYLTPASDGKASYVITCKTIINTEGALGDLTLRNGAQVYSAYDEASVTMEGIGEGTFDIDKTAEGTTAEQTDWKITVTVPGSGLPDLRVVDDLPRLTYEGQEYVDTYIEDSMTVEGLLEGESWSLYVGTEKKSYTLTIYQDEAQTQPGARPTANGEPRDIVVRFKTAVNQDWLSLATADGYNSSTLRTHTNVANARSGSYRTDNAQASVVPLKPDFEKGFLERTESQVDGVTYPAFTYKLQLLGVYEDGAAIQDSFDTTYLKYDEASGIVVRGGMSSGATNLVTGGSATATPNAEGMQINVASFPKQANGNFYPYYEIEYTLMVKDEAALAALNEAAASAQGGVYLDNTATWNDLTSDESVNYTYFPYVDKELTQRPSSDNGYVAEFKVLINQYAEDLDPTSETLTILDELSPNLRFLPDSLTITPANDSIGVQHDSATNTLTFTNVPDNTAYEITYQARVLGAGNVSYSNTIKFGKYEKTVEETTTVSHSGGGTASNPSITLVKRDAEDQTATLAGATFELYYMRGDVRVPVTDSNGNAVSFTTDGAGQVLIAGNQQSLGWTLWTDRTYCLVETAAPAGYEINAEPVYFVLTETPTSQMDFDIVGDTLNVNNERIKTQVAVTKEWKGPAVSSARVNLLANGEIVDSATLDDANDWTYVFEGLDAYDRDGIEIAYTVEEEPGDAFRLISIEGNATEGFTVTNLNADTVNVPVQKEWVGPAAESVTMNLLADGTIADSVVLDEAGGWSHTFEGLPKYDASDGHEIVYTVEEDSLEGYSSEISGDAETGFVVTNTNDAVTEINGTKTWDDADNQDGVRPDSITVRLLADGVEAQVLTVTADDDWAWSFPNLRVYDAEDGHEIIYAVTEDTVPGYSTSYDGFDIVNTHEPGKTSLTVTKAWDDKSDKDGIRPDSVTIRLFADGADTGQTLVLSAENGWTGSFENLDEMKSGAKISYTVEEESVPGYTASITGDAETGFVVTNSHDPKDDTPKDSVTKSKSKPKPANPAPKSKPSVPKTGDGTLPVILLAGGLAVAAIAALIIALRAKRKKKA</sequence>
<evidence type="ECO:0000256" key="7">
    <source>
        <dbReference type="SAM" id="SignalP"/>
    </source>
</evidence>